<evidence type="ECO:0000256" key="1">
    <source>
        <dbReference type="ARBA" id="ARBA00000707"/>
    </source>
</evidence>
<evidence type="ECO:0000256" key="2">
    <source>
        <dbReference type="ARBA" id="ARBA00012759"/>
    </source>
</evidence>
<evidence type="ECO:0000313" key="11">
    <source>
        <dbReference type="Proteomes" id="UP000789739"/>
    </source>
</evidence>
<dbReference type="GO" id="GO:0016579">
    <property type="term" value="P:protein deubiquitination"/>
    <property type="evidence" value="ECO:0007669"/>
    <property type="project" value="InterPro"/>
</dbReference>
<feature type="compositionally biased region" description="Polar residues" evidence="7">
    <location>
        <begin position="621"/>
        <end position="635"/>
    </location>
</feature>
<feature type="region of interest" description="Disordered" evidence="7">
    <location>
        <begin position="500"/>
        <end position="563"/>
    </location>
</feature>
<dbReference type="EC" id="3.4.19.12" evidence="2"/>
<comment type="catalytic activity">
    <reaction evidence="1">
        <text>Thiol-dependent hydrolysis of ester, thioester, amide, peptide and isopeptide bonds formed by the C-terminal Gly of ubiquitin (a 76-residue protein attached to proteins as an intracellular targeting signal).</text>
        <dbReference type="EC" id="3.4.19.12"/>
    </reaction>
</comment>
<evidence type="ECO:0000313" key="10">
    <source>
        <dbReference type="EMBL" id="CAG8478305.1"/>
    </source>
</evidence>
<keyword evidence="8" id="KW-0472">Membrane</keyword>
<dbReference type="Pfam" id="PF02099">
    <property type="entry name" value="Josephin"/>
    <property type="match status" value="1"/>
</dbReference>
<comment type="caution">
    <text evidence="6">Lacks conserved residue(s) required for the propagation of feature annotation.</text>
</comment>
<evidence type="ECO:0000259" key="9">
    <source>
        <dbReference type="PROSITE" id="PS50957"/>
    </source>
</evidence>
<feature type="compositionally biased region" description="Pro residues" evidence="7">
    <location>
        <begin position="507"/>
        <end position="518"/>
    </location>
</feature>
<feature type="compositionally biased region" description="Low complexity" evidence="7">
    <location>
        <begin position="711"/>
        <end position="724"/>
    </location>
</feature>
<keyword evidence="3" id="KW-0645">Protease</keyword>
<feature type="domain" description="Josephin" evidence="9">
    <location>
        <begin position="5"/>
        <end position="192"/>
    </location>
</feature>
<feature type="region of interest" description="Disordered" evidence="7">
    <location>
        <begin position="688"/>
        <end position="764"/>
    </location>
</feature>
<dbReference type="AlphaFoldDB" id="A0A9N8W5U0"/>
<feature type="transmembrane region" description="Helical" evidence="8">
    <location>
        <begin position="274"/>
        <end position="295"/>
    </location>
</feature>
<evidence type="ECO:0000256" key="7">
    <source>
        <dbReference type="SAM" id="MobiDB-lite"/>
    </source>
</evidence>
<evidence type="ECO:0000256" key="5">
    <source>
        <dbReference type="ARBA" id="ARBA00022801"/>
    </source>
</evidence>
<feature type="compositionally biased region" description="Gly residues" evidence="7">
    <location>
        <begin position="755"/>
        <end position="764"/>
    </location>
</feature>
<sequence>MAHYSPEIYHERQRLWLCGQHAVNSLLQAEVYTKADMDKIAESLNLKTDVEAKSWLSYYINPHKNIIIGNYDVNVIIEALSGQGLETRWFDARKDIQFTDRTLFGLILNMRTEFLCFPLRHWIAIKPIFAEQSGGETHTIYNLDSRLTRPELFDNEEAVYSFLEKVICHEGGQLLIVKIKQEQSGSDNELIDRRIHRTMCFSAAKWKREKVQDHKFDFVDVNEFKERSFIRRIKYSFVFMVVLKSVLVYIADLWTAGILLIFNDWSSAVKPKVPIYISKWIFLACIFMSFALLAWDMKKARNIIMSKDISYAFTSTIAYRYYTLRSYAHYCFFCQINNSKKLKDEIAFFVFFAFKGWKRLLFAEAPRQAINAFTLYSILQSKKFSLNYSAYGDNLVQRAAMVLMAFPLLIFVAEATRLAIAFLLYIPLLCHIRGNLKEYCCHMIDKRIAELLRTKSRKRIQKLKEEAIADKVGGIKNPAKVKQDPSAFRQPTLPTVSLFESNQLPPYGAPPPPYPPSQAPMFDDHRTKSPDPYSVAGRPRIGPRPHAAGQRQQFPGRRNSGESMYSEATSYTAISSTSGYAQSQAGGMYPMLPGARAGDRIPGPQPKRSYGNLAAAQAAISNPREQQRIQPQQTDYDSDPYGGTIDDYSEYGDGVPEIPRNDANPNVAMLGRPNQPYVAAPAPIRAPNMYNNAQAPVGYDDFNYRPPPGPRSGSPTPSVGSNSSRGGGRVNQIVPSRYQQGDRAPRYNNYTQQGGRRGAGGGIP</sequence>
<dbReference type="EMBL" id="CAJVPI010000093">
    <property type="protein sequence ID" value="CAG8478305.1"/>
    <property type="molecule type" value="Genomic_DNA"/>
</dbReference>
<protein>
    <recommendedName>
        <fullName evidence="2">ubiquitinyl hydrolase 1</fullName>
        <ecNumber evidence="2">3.4.19.12</ecNumber>
    </recommendedName>
</protein>
<feature type="transmembrane region" description="Helical" evidence="8">
    <location>
        <begin position="237"/>
        <end position="262"/>
    </location>
</feature>
<dbReference type="GO" id="GO:0005886">
    <property type="term" value="C:plasma membrane"/>
    <property type="evidence" value="ECO:0007669"/>
    <property type="project" value="InterPro"/>
</dbReference>
<reference evidence="10" key="1">
    <citation type="submission" date="2021-06" db="EMBL/GenBank/DDBJ databases">
        <authorList>
            <person name="Kallberg Y."/>
            <person name="Tangrot J."/>
            <person name="Rosling A."/>
        </authorList>
    </citation>
    <scope>NUCLEOTIDE SEQUENCE</scope>
    <source>
        <strain evidence="10">BR232B</strain>
    </source>
</reference>
<dbReference type="Proteomes" id="UP000789739">
    <property type="component" value="Unassembled WGS sequence"/>
</dbReference>
<dbReference type="SMART" id="SM01246">
    <property type="entry name" value="Josephin"/>
    <property type="match status" value="1"/>
</dbReference>
<dbReference type="GO" id="GO:0004843">
    <property type="term" value="F:cysteine-type deubiquitinase activity"/>
    <property type="evidence" value="ECO:0007669"/>
    <property type="project" value="UniProtKB-EC"/>
</dbReference>
<keyword evidence="8" id="KW-1133">Transmembrane helix</keyword>
<evidence type="ECO:0000256" key="6">
    <source>
        <dbReference type="PROSITE-ProRule" id="PRU00331"/>
    </source>
</evidence>
<name>A0A9N8W5U0_9GLOM</name>
<gene>
    <name evidence="10" type="ORF">PBRASI_LOCUS1440</name>
</gene>
<dbReference type="InterPro" id="IPR006155">
    <property type="entry name" value="Josephin"/>
</dbReference>
<accession>A0A9N8W5U0</accession>
<dbReference type="Pfam" id="PF16944">
    <property type="entry name" value="KCH"/>
    <property type="match status" value="1"/>
</dbReference>
<dbReference type="PROSITE" id="PS50957">
    <property type="entry name" value="JOSEPHIN"/>
    <property type="match status" value="1"/>
</dbReference>
<feature type="transmembrane region" description="Helical" evidence="8">
    <location>
        <begin position="402"/>
        <end position="426"/>
    </location>
</feature>
<dbReference type="InterPro" id="IPR031606">
    <property type="entry name" value="Kch1/2"/>
</dbReference>
<evidence type="ECO:0000256" key="3">
    <source>
        <dbReference type="ARBA" id="ARBA00022670"/>
    </source>
</evidence>
<organism evidence="10 11">
    <name type="scientific">Paraglomus brasilianum</name>
    <dbReference type="NCBI Taxonomy" id="144538"/>
    <lineage>
        <taxon>Eukaryota</taxon>
        <taxon>Fungi</taxon>
        <taxon>Fungi incertae sedis</taxon>
        <taxon>Mucoromycota</taxon>
        <taxon>Glomeromycotina</taxon>
        <taxon>Glomeromycetes</taxon>
        <taxon>Paraglomerales</taxon>
        <taxon>Paraglomeraceae</taxon>
        <taxon>Paraglomus</taxon>
    </lineage>
</organism>
<proteinExistence type="predicted"/>
<evidence type="ECO:0000256" key="4">
    <source>
        <dbReference type="ARBA" id="ARBA00022786"/>
    </source>
</evidence>
<keyword evidence="4" id="KW-0833">Ubl conjugation pathway</keyword>
<keyword evidence="11" id="KW-1185">Reference proteome</keyword>
<dbReference type="PANTHER" id="PTHR36424:SF1">
    <property type="entry name" value="LOW AFFINITY K(+) TRANSPORTER 1-RELATED"/>
    <property type="match status" value="1"/>
</dbReference>
<comment type="caution">
    <text evidence="10">The sequence shown here is derived from an EMBL/GenBank/DDBJ whole genome shotgun (WGS) entry which is preliminary data.</text>
</comment>
<feature type="region of interest" description="Disordered" evidence="7">
    <location>
        <begin position="621"/>
        <end position="669"/>
    </location>
</feature>
<dbReference type="Gene3D" id="3.90.70.40">
    <property type="match status" value="1"/>
</dbReference>
<dbReference type="PANTHER" id="PTHR36424">
    <property type="entry name" value="PHEROMONE-REGULATED MEMBRANE PROTEIN 6"/>
    <property type="match status" value="1"/>
</dbReference>
<keyword evidence="8" id="KW-0812">Transmembrane</keyword>
<keyword evidence="5" id="KW-0378">Hydrolase</keyword>
<evidence type="ECO:0000256" key="8">
    <source>
        <dbReference type="SAM" id="Phobius"/>
    </source>
</evidence>
<dbReference type="OrthoDB" id="2128042at2759"/>
<dbReference type="GO" id="GO:0006508">
    <property type="term" value="P:proteolysis"/>
    <property type="evidence" value="ECO:0007669"/>
    <property type="project" value="UniProtKB-KW"/>
</dbReference>
<dbReference type="GO" id="GO:0015079">
    <property type="term" value="F:potassium ion transmembrane transporter activity"/>
    <property type="evidence" value="ECO:0007669"/>
    <property type="project" value="InterPro"/>
</dbReference>